<name>A0AAV6U1L8_9ARAC</name>
<gene>
    <name evidence="1" type="ORF">JTE90_021130</name>
</gene>
<dbReference type="EMBL" id="JAFNEN010000748">
    <property type="protein sequence ID" value="KAG8177797.1"/>
    <property type="molecule type" value="Genomic_DNA"/>
</dbReference>
<sequence length="79" mass="8316">GRERRGEKGGTVVCGCHKSLAPGSGSNRRGGRGDGGHRCYESLTLRECKGGWAGQGPATRIPQGERNGLEIGVVARREL</sequence>
<dbReference type="AlphaFoldDB" id="A0AAV6U1L8"/>
<comment type="caution">
    <text evidence="1">The sequence shown here is derived from an EMBL/GenBank/DDBJ whole genome shotgun (WGS) entry which is preliminary data.</text>
</comment>
<dbReference type="Proteomes" id="UP000827092">
    <property type="component" value="Unassembled WGS sequence"/>
</dbReference>
<protein>
    <submittedName>
        <fullName evidence="1">Uncharacterized protein</fullName>
    </submittedName>
</protein>
<keyword evidence="2" id="KW-1185">Reference proteome</keyword>
<evidence type="ECO:0000313" key="1">
    <source>
        <dbReference type="EMBL" id="KAG8177797.1"/>
    </source>
</evidence>
<feature type="non-terminal residue" evidence="1">
    <location>
        <position position="1"/>
    </location>
</feature>
<reference evidence="1 2" key="1">
    <citation type="journal article" date="2022" name="Nat. Ecol. Evol.">
        <title>A masculinizing supergene underlies an exaggerated male reproductive morph in a spider.</title>
        <authorList>
            <person name="Hendrickx F."/>
            <person name="De Corte Z."/>
            <person name="Sonet G."/>
            <person name="Van Belleghem S.M."/>
            <person name="Kostlbacher S."/>
            <person name="Vangestel C."/>
        </authorList>
    </citation>
    <scope>NUCLEOTIDE SEQUENCE [LARGE SCALE GENOMIC DNA]</scope>
    <source>
        <strain evidence="1">W744_W776</strain>
    </source>
</reference>
<organism evidence="1 2">
    <name type="scientific">Oedothorax gibbosus</name>
    <dbReference type="NCBI Taxonomy" id="931172"/>
    <lineage>
        <taxon>Eukaryota</taxon>
        <taxon>Metazoa</taxon>
        <taxon>Ecdysozoa</taxon>
        <taxon>Arthropoda</taxon>
        <taxon>Chelicerata</taxon>
        <taxon>Arachnida</taxon>
        <taxon>Araneae</taxon>
        <taxon>Araneomorphae</taxon>
        <taxon>Entelegynae</taxon>
        <taxon>Araneoidea</taxon>
        <taxon>Linyphiidae</taxon>
        <taxon>Erigoninae</taxon>
        <taxon>Oedothorax</taxon>
    </lineage>
</organism>
<accession>A0AAV6U1L8</accession>
<evidence type="ECO:0000313" key="2">
    <source>
        <dbReference type="Proteomes" id="UP000827092"/>
    </source>
</evidence>
<proteinExistence type="predicted"/>